<proteinExistence type="predicted"/>
<evidence type="ECO:0000313" key="2">
    <source>
        <dbReference type="EMBL" id="KAJ1179494.1"/>
    </source>
</evidence>
<feature type="region of interest" description="Disordered" evidence="1">
    <location>
        <begin position="48"/>
        <end position="73"/>
    </location>
</feature>
<accession>A0AAV7TS21</accession>
<organism evidence="2 3">
    <name type="scientific">Pleurodeles waltl</name>
    <name type="common">Iberian ribbed newt</name>
    <dbReference type="NCBI Taxonomy" id="8319"/>
    <lineage>
        <taxon>Eukaryota</taxon>
        <taxon>Metazoa</taxon>
        <taxon>Chordata</taxon>
        <taxon>Craniata</taxon>
        <taxon>Vertebrata</taxon>
        <taxon>Euteleostomi</taxon>
        <taxon>Amphibia</taxon>
        <taxon>Batrachia</taxon>
        <taxon>Caudata</taxon>
        <taxon>Salamandroidea</taxon>
        <taxon>Salamandridae</taxon>
        <taxon>Pleurodelinae</taxon>
        <taxon>Pleurodeles</taxon>
    </lineage>
</organism>
<evidence type="ECO:0000313" key="3">
    <source>
        <dbReference type="Proteomes" id="UP001066276"/>
    </source>
</evidence>
<feature type="region of interest" description="Disordered" evidence="1">
    <location>
        <begin position="1"/>
        <end position="25"/>
    </location>
</feature>
<reference evidence="2" key="1">
    <citation type="journal article" date="2022" name="bioRxiv">
        <title>Sequencing and chromosome-scale assembly of the giantPleurodeles waltlgenome.</title>
        <authorList>
            <person name="Brown T."/>
            <person name="Elewa A."/>
            <person name="Iarovenko S."/>
            <person name="Subramanian E."/>
            <person name="Araus A.J."/>
            <person name="Petzold A."/>
            <person name="Susuki M."/>
            <person name="Suzuki K.-i.T."/>
            <person name="Hayashi T."/>
            <person name="Toyoda A."/>
            <person name="Oliveira C."/>
            <person name="Osipova E."/>
            <person name="Leigh N.D."/>
            <person name="Simon A."/>
            <person name="Yun M.H."/>
        </authorList>
    </citation>
    <scope>NUCLEOTIDE SEQUENCE</scope>
    <source>
        <strain evidence="2">20211129_DDA</strain>
        <tissue evidence="2">Liver</tissue>
    </source>
</reference>
<sequence>MGAGSLFRPPDQRDPGGIALGSLPGQGAVPLAPSWIELGVRWIERAETGMGAGPPQHGRERAELMEPQENSTI</sequence>
<name>A0AAV7TS21_PLEWA</name>
<dbReference type="Proteomes" id="UP001066276">
    <property type="component" value="Chromosome 3_2"/>
</dbReference>
<dbReference type="AlphaFoldDB" id="A0AAV7TS21"/>
<dbReference type="EMBL" id="JANPWB010000006">
    <property type="protein sequence ID" value="KAJ1179494.1"/>
    <property type="molecule type" value="Genomic_DNA"/>
</dbReference>
<evidence type="ECO:0000256" key="1">
    <source>
        <dbReference type="SAM" id="MobiDB-lite"/>
    </source>
</evidence>
<gene>
    <name evidence="2" type="ORF">NDU88_004728</name>
</gene>
<comment type="caution">
    <text evidence="2">The sequence shown here is derived from an EMBL/GenBank/DDBJ whole genome shotgun (WGS) entry which is preliminary data.</text>
</comment>
<keyword evidence="3" id="KW-1185">Reference proteome</keyword>
<protein>
    <submittedName>
        <fullName evidence="2">Uncharacterized protein</fullName>
    </submittedName>
</protein>